<dbReference type="InterPro" id="IPR036389">
    <property type="entry name" value="RNase_III_sf"/>
</dbReference>
<dbReference type="SUPFAM" id="SSF54768">
    <property type="entry name" value="dsRNA-binding domain-like"/>
    <property type="match status" value="1"/>
</dbReference>
<dbReference type="SMART" id="SM00358">
    <property type="entry name" value="DSRM"/>
    <property type="match status" value="1"/>
</dbReference>
<protein>
    <submittedName>
        <fullName evidence="5">Similar to Ribonuclease 3 acc. no. O51648</fullName>
    </submittedName>
</protein>
<evidence type="ECO:0000313" key="6">
    <source>
        <dbReference type="Proteomes" id="UP000018144"/>
    </source>
</evidence>
<feature type="domain" description="DRBM" evidence="4">
    <location>
        <begin position="178"/>
        <end position="247"/>
    </location>
</feature>
<feature type="compositionally biased region" description="Basic and acidic residues" evidence="3">
    <location>
        <begin position="247"/>
        <end position="270"/>
    </location>
</feature>
<dbReference type="OrthoDB" id="2392202at2759"/>
<evidence type="ECO:0000259" key="4">
    <source>
        <dbReference type="PROSITE" id="PS50137"/>
    </source>
</evidence>
<evidence type="ECO:0000256" key="3">
    <source>
        <dbReference type="SAM" id="MobiDB-lite"/>
    </source>
</evidence>
<dbReference type="STRING" id="1076935.U4L4U2"/>
<dbReference type="CDD" id="cd00048">
    <property type="entry name" value="DSRM_SF"/>
    <property type="match status" value="1"/>
</dbReference>
<dbReference type="eggNOG" id="ENOG502SWS4">
    <property type="taxonomic scope" value="Eukaryota"/>
</dbReference>
<name>U4L4U2_PYROM</name>
<dbReference type="InterPro" id="IPR014720">
    <property type="entry name" value="dsRBD_dom"/>
</dbReference>
<dbReference type="GO" id="GO:0004525">
    <property type="term" value="F:ribonuclease III activity"/>
    <property type="evidence" value="ECO:0007669"/>
    <property type="project" value="InterPro"/>
</dbReference>
<dbReference type="Pfam" id="PF00035">
    <property type="entry name" value="dsrm"/>
    <property type="match status" value="1"/>
</dbReference>
<sequence>MSFILPTGPPPQAPVPVIVPATSSKLWYTVAPLSAIPLQVSRYPMSSLMEGIVFSVPQQNPLLTWSGHGLAMMLCSQQIAAMFPGLSTVAATDLRTALTSKHVHSHLSNALGLPVPSDGNEKVCADLFEAYLAGISQDITLANFQDLYNWYYALLAPIVTTYFSIYSQQGAPRQALATYTSRLMEYAAKNKLESPQFRYESNGKQGGDILWACEVILGENTVARGVATSKAEAKHQASMQALNVLPKTRDDPRTQEQRRARKQLYRERAKMSKSVGPEAAPTAPQPKSEQP</sequence>
<dbReference type="EMBL" id="HF935572">
    <property type="protein sequence ID" value="CCX10885.1"/>
    <property type="molecule type" value="Genomic_DNA"/>
</dbReference>
<evidence type="ECO:0000256" key="2">
    <source>
        <dbReference type="PROSITE-ProRule" id="PRU00266"/>
    </source>
</evidence>
<organism evidence="5 6">
    <name type="scientific">Pyronema omphalodes (strain CBS 100304)</name>
    <name type="common">Pyronema confluens</name>
    <dbReference type="NCBI Taxonomy" id="1076935"/>
    <lineage>
        <taxon>Eukaryota</taxon>
        <taxon>Fungi</taxon>
        <taxon>Dikarya</taxon>
        <taxon>Ascomycota</taxon>
        <taxon>Pezizomycotina</taxon>
        <taxon>Pezizomycetes</taxon>
        <taxon>Pezizales</taxon>
        <taxon>Pyronemataceae</taxon>
        <taxon>Pyronema</taxon>
    </lineage>
</organism>
<keyword evidence="6" id="KW-1185">Reference proteome</keyword>
<gene>
    <name evidence="5" type="ORF">PCON_10479</name>
</gene>
<reference evidence="5 6" key="1">
    <citation type="journal article" date="2013" name="PLoS Genet.">
        <title>The genome and development-dependent transcriptomes of Pyronema confluens: a window into fungal evolution.</title>
        <authorList>
            <person name="Traeger S."/>
            <person name="Altegoer F."/>
            <person name="Freitag M."/>
            <person name="Gabaldon T."/>
            <person name="Kempken F."/>
            <person name="Kumar A."/>
            <person name="Marcet-Houben M."/>
            <person name="Poggeler S."/>
            <person name="Stajich J.E."/>
            <person name="Nowrousian M."/>
        </authorList>
    </citation>
    <scope>NUCLEOTIDE SEQUENCE [LARGE SCALE GENOMIC DNA]</scope>
    <source>
        <strain evidence="6">CBS 100304</strain>
        <tissue evidence="5">Vegetative mycelium</tissue>
    </source>
</reference>
<evidence type="ECO:0000256" key="1">
    <source>
        <dbReference type="ARBA" id="ARBA00022884"/>
    </source>
</evidence>
<proteinExistence type="predicted"/>
<dbReference type="Gene3D" id="3.30.160.20">
    <property type="match status" value="1"/>
</dbReference>
<accession>U4L4U2</accession>
<dbReference type="AlphaFoldDB" id="U4L4U2"/>
<dbReference type="SUPFAM" id="SSF69065">
    <property type="entry name" value="RNase III domain-like"/>
    <property type="match status" value="1"/>
</dbReference>
<evidence type="ECO:0000313" key="5">
    <source>
        <dbReference type="EMBL" id="CCX10885.1"/>
    </source>
</evidence>
<dbReference type="GO" id="GO:0006396">
    <property type="term" value="P:RNA processing"/>
    <property type="evidence" value="ECO:0007669"/>
    <property type="project" value="InterPro"/>
</dbReference>
<keyword evidence="1 2" id="KW-0694">RNA-binding</keyword>
<feature type="region of interest" description="Disordered" evidence="3">
    <location>
        <begin position="244"/>
        <end position="291"/>
    </location>
</feature>
<dbReference type="PROSITE" id="PS50137">
    <property type="entry name" value="DS_RBD"/>
    <property type="match status" value="1"/>
</dbReference>
<dbReference type="Proteomes" id="UP000018144">
    <property type="component" value="Unassembled WGS sequence"/>
</dbReference>
<dbReference type="GO" id="GO:0003723">
    <property type="term" value="F:RNA binding"/>
    <property type="evidence" value="ECO:0007669"/>
    <property type="project" value="UniProtKB-UniRule"/>
</dbReference>
<dbReference type="Gene3D" id="1.10.1520.10">
    <property type="entry name" value="Ribonuclease III domain"/>
    <property type="match status" value="1"/>
</dbReference>